<keyword evidence="10" id="KW-0539">Nucleus</keyword>
<dbReference type="InterPro" id="IPR020618">
    <property type="entry name" value="Adenyl_kinase_AK6"/>
</dbReference>
<keyword evidence="7 10" id="KW-0418">Kinase</keyword>
<gene>
    <name evidence="13" type="primary">FAP7</name>
    <name evidence="13" type="ORF">LTR24_007963</name>
</gene>
<feature type="domain" description="MYND-type" evidence="12">
    <location>
        <begin position="343"/>
        <end position="392"/>
    </location>
</feature>
<dbReference type="Pfam" id="PF01753">
    <property type="entry name" value="zf-MYND"/>
    <property type="match status" value="1"/>
</dbReference>
<evidence type="ECO:0000313" key="13">
    <source>
        <dbReference type="EMBL" id="KAK5082526.1"/>
    </source>
</evidence>
<comment type="caution">
    <text evidence="13">The sequence shown here is derived from an EMBL/GenBank/DDBJ whole genome shotgun (WGS) entry which is preliminary data.</text>
</comment>
<evidence type="ECO:0000256" key="1">
    <source>
        <dbReference type="ARBA" id="ARBA00022517"/>
    </source>
</evidence>
<feature type="region of interest" description="LID" evidence="10">
    <location>
        <begin position="135"/>
        <end position="145"/>
    </location>
</feature>
<keyword evidence="3 10" id="KW-0808">Transferase</keyword>
<keyword evidence="4" id="KW-0479">Metal-binding</keyword>
<evidence type="ECO:0000256" key="5">
    <source>
        <dbReference type="ARBA" id="ARBA00022741"/>
    </source>
</evidence>
<dbReference type="SUPFAM" id="SSF52540">
    <property type="entry name" value="P-loop containing nucleoside triphosphate hydrolases"/>
    <property type="match status" value="1"/>
</dbReference>
<evidence type="ECO:0000313" key="14">
    <source>
        <dbReference type="Proteomes" id="UP001345013"/>
    </source>
</evidence>
<evidence type="ECO:0000256" key="2">
    <source>
        <dbReference type="ARBA" id="ARBA00022552"/>
    </source>
</evidence>
<comment type="similarity">
    <text evidence="10">Belongs to the adenylate kinase family. AK6 subfamily.</text>
</comment>
<dbReference type="InterPro" id="IPR027417">
    <property type="entry name" value="P-loop_NTPase"/>
</dbReference>
<name>A0ABR0K2X5_9EURO</name>
<dbReference type="EC" id="2.7.4.3" evidence="10"/>
<keyword evidence="2 10" id="KW-0698">rRNA processing</keyword>
<comment type="subcellular location">
    <subcellularLocation>
        <location evidence="10">Cytoplasm</location>
    </subcellularLocation>
    <subcellularLocation>
        <location evidence="10">Nucleus</location>
    </subcellularLocation>
</comment>
<dbReference type="SUPFAM" id="SSF144232">
    <property type="entry name" value="HIT/MYND zinc finger-like"/>
    <property type="match status" value="1"/>
</dbReference>
<feature type="binding site" evidence="10">
    <location>
        <position position="20"/>
    </location>
    <ligand>
        <name>ATP</name>
        <dbReference type="ChEBI" id="CHEBI:30616"/>
    </ligand>
</feature>
<reference evidence="13 14" key="1">
    <citation type="submission" date="2023-08" db="EMBL/GenBank/DDBJ databases">
        <title>Black Yeasts Isolated from many extreme environments.</title>
        <authorList>
            <person name="Coleine C."/>
            <person name="Stajich J.E."/>
            <person name="Selbmann L."/>
        </authorList>
    </citation>
    <scope>NUCLEOTIDE SEQUENCE [LARGE SCALE GENOMIC DNA]</scope>
    <source>
        <strain evidence="13 14">CCFEE 5885</strain>
    </source>
</reference>
<evidence type="ECO:0000256" key="10">
    <source>
        <dbReference type="HAMAP-Rule" id="MF_03173"/>
    </source>
</evidence>
<keyword evidence="5 10" id="KW-0547">Nucleotide-binding</keyword>
<dbReference type="InterPro" id="IPR002893">
    <property type="entry name" value="Znf_MYND"/>
</dbReference>
<evidence type="ECO:0000256" key="9">
    <source>
        <dbReference type="ARBA" id="ARBA00022840"/>
    </source>
</evidence>
<accession>A0ABR0K2X5</accession>
<feature type="binding site" evidence="10">
    <location>
        <position position="136"/>
    </location>
    <ligand>
        <name>ATP</name>
        <dbReference type="ChEBI" id="CHEBI:30616"/>
    </ligand>
</feature>
<comment type="catalytic activity">
    <reaction evidence="10">
        <text>AMP + ATP = 2 ADP</text>
        <dbReference type="Rhea" id="RHEA:12973"/>
        <dbReference type="ChEBI" id="CHEBI:30616"/>
        <dbReference type="ChEBI" id="CHEBI:456215"/>
        <dbReference type="ChEBI" id="CHEBI:456216"/>
        <dbReference type="EC" id="2.7.4.3"/>
    </reaction>
</comment>
<comment type="catalytic activity">
    <reaction evidence="10">
        <text>ATP + H2O = ADP + phosphate + H(+)</text>
        <dbReference type="Rhea" id="RHEA:13065"/>
        <dbReference type="ChEBI" id="CHEBI:15377"/>
        <dbReference type="ChEBI" id="CHEBI:15378"/>
        <dbReference type="ChEBI" id="CHEBI:30616"/>
        <dbReference type="ChEBI" id="CHEBI:43474"/>
        <dbReference type="ChEBI" id="CHEBI:456216"/>
    </reaction>
</comment>
<dbReference type="HAMAP" id="MF_00039">
    <property type="entry name" value="Adenylate_kinase_AK6"/>
    <property type="match status" value="1"/>
</dbReference>
<keyword evidence="1 10" id="KW-0690">Ribosome biogenesis</keyword>
<feature type="binding site" evidence="10">
    <location>
        <position position="17"/>
    </location>
    <ligand>
        <name>ATP</name>
        <dbReference type="ChEBI" id="CHEBI:30616"/>
    </ligand>
</feature>
<evidence type="ECO:0000259" key="12">
    <source>
        <dbReference type="PROSITE" id="PS50865"/>
    </source>
</evidence>
<dbReference type="PANTHER" id="PTHR12595:SF0">
    <property type="entry name" value="ADENYLATE KINASE ISOENZYME 6"/>
    <property type="match status" value="1"/>
</dbReference>
<dbReference type="Gene3D" id="3.40.50.300">
    <property type="entry name" value="P-loop containing nucleotide triphosphate hydrolases"/>
    <property type="match status" value="1"/>
</dbReference>
<evidence type="ECO:0000256" key="11">
    <source>
        <dbReference type="PROSITE-ProRule" id="PRU00134"/>
    </source>
</evidence>
<evidence type="ECO:0000256" key="4">
    <source>
        <dbReference type="ARBA" id="ARBA00022723"/>
    </source>
</evidence>
<dbReference type="GO" id="GO:0004017">
    <property type="term" value="F:AMP kinase activity"/>
    <property type="evidence" value="ECO:0007669"/>
    <property type="project" value="UniProtKB-EC"/>
</dbReference>
<feature type="binding site" evidence="10">
    <location>
        <position position="15"/>
    </location>
    <ligand>
        <name>ATP</name>
        <dbReference type="ChEBI" id="CHEBI:30616"/>
    </ligand>
</feature>
<feature type="region of interest" description="NMPbind" evidence="10">
    <location>
        <begin position="46"/>
        <end position="69"/>
    </location>
</feature>
<feature type="binding site" evidence="10">
    <location>
        <position position="18"/>
    </location>
    <ligand>
        <name>ATP</name>
        <dbReference type="ChEBI" id="CHEBI:30616"/>
    </ligand>
</feature>
<evidence type="ECO:0000256" key="3">
    <source>
        <dbReference type="ARBA" id="ARBA00022679"/>
    </source>
</evidence>
<dbReference type="PROSITE" id="PS50865">
    <property type="entry name" value="ZF_MYND_2"/>
    <property type="match status" value="1"/>
</dbReference>
<dbReference type="Proteomes" id="UP001345013">
    <property type="component" value="Unassembled WGS sequence"/>
</dbReference>
<sequence length="432" mass="49395">MPRKYPNIILTGTPGVGKTTTAQQLVELSKASSTPSELQIPLKHLSINKIAKEQNFYDSYDEELETNVVDEDKLLDHVEELILDGEGEGGYVIDWHVCDIFPERWIDLVVVLRCEDTQVFYERLTSDKKTETGETRGYEGKKLQENIDAEIFGVVADEAKEGWPNEGQVVELQSVQAEQIEDNADRIWAWCQQWVQDHPDQADGTKLVKLYGGLQHVGHIGLSKDLRSNQTTHEVEGPASDDARNAYNDLIRVHAAAFHLLESAQERFDFSSWGGVRSLELLSDEDGVKARQMVAEAEMVIRYWVWNRIEKEERPSGNPASSRRSHMQERYQELFDKLKIEICCTCGSDKRKLDDGTKVEEELIKCGQCWQAKYCSKMCQIIGWKAGHKDACKKVFWIGTRELNYDSYCVKRTLELEGNYTCEQSRGTQSDR</sequence>
<keyword evidence="9 10" id="KW-0067">ATP-binding</keyword>
<dbReference type="PANTHER" id="PTHR12595">
    <property type="entry name" value="POS9-ACTIVATING FACTOR FAP7-RELATED"/>
    <property type="match status" value="1"/>
</dbReference>
<protein>
    <recommendedName>
        <fullName evidence="10">Adenylate kinase isoenzyme 6 homolog</fullName>
        <shortName evidence="10">AK6</shortName>
        <ecNumber evidence="10">2.7.4.3</ecNumber>
    </recommendedName>
    <alternativeName>
        <fullName evidence="10">Dual activity adenylate kinase/ATPase</fullName>
        <shortName evidence="10">AK/ATPase</shortName>
    </alternativeName>
</protein>
<comment type="function">
    <text evidence="10">Broad-specificity nucleoside monophosphate (NMP) kinase that catalyzes the reversible transfer of the terminal phosphate group between nucleoside triphosphates and monophosphates. Has also ATPase activity. Involved in the late cytoplasmic maturation steps of the 40S ribosomal particles, specifically 18S rRNA maturation. While NMP activity is not required for ribosome maturation, ATPase activity is. Associates transiently with small ribosomal subunit protein uS11. ATP hydrolysis breaks the interaction with uS11. May temporarily remove uS11 from the ribosome to enable a conformational change of the ribosomal RNA that is needed for the final maturation step of the small ribosomal subunit. Its NMP activity may have a role in nuclear energy homeostasis.</text>
</comment>
<dbReference type="Pfam" id="PF13238">
    <property type="entry name" value="AAA_18"/>
    <property type="match status" value="1"/>
</dbReference>
<comment type="subunit">
    <text evidence="10">Interacts with small ribosomal subunit protein uS11. Not a structural component of 43S pre-ribosomes, but transiently interacts with them by binding to uS11.</text>
</comment>
<evidence type="ECO:0000256" key="6">
    <source>
        <dbReference type="ARBA" id="ARBA00022771"/>
    </source>
</evidence>
<keyword evidence="8" id="KW-0862">Zinc</keyword>
<evidence type="ECO:0000256" key="8">
    <source>
        <dbReference type="ARBA" id="ARBA00022833"/>
    </source>
</evidence>
<dbReference type="EMBL" id="JAVRRG010000128">
    <property type="protein sequence ID" value="KAK5082526.1"/>
    <property type="molecule type" value="Genomic_DNA"/>
</dbReference>
<evidence type="ECO:0000256" key="7">
    <source>
        <dbReference type="ARBA" id="ARBA00022777"/>
    </source>
</evidence>
<keyword evidence="10" id="KW-0963">Cytoplasm</keyword>
<dbReference type="Gene3D" id="6.10.140.2220">
    <property type="match status" value="1"/>
</dbReference>
<feature type="binding site" evidence="10">
    <location>
        <position position="19"/>
    </location>
    <ligand>
        <name>ATP</name>
        <dbReference type="ChEBI" id="CHEBI:30616"/>
    </ligand>
</feature>
<proteinExistence type="inferred from homology"/>
<keyword evidence="6 11" id="KW-0863">Zinc-finger</keyword>
<comment type="caution">
    <text evidence="10">Lacks conserved residue(s) required for the propagation of feature annotation.</text>
</comment>
<keyword evidence="14" id="KW-1185">Reference proteome</keyword>
<organism evidence="13 14">
    <name type="scientific">Lithohypha guttulata</name>
    <dbReference type="NCBI Taxonomy" id="1690604"/>
    <lineage>
        <taxon>Eukaryota</taxon>
        <taxon>Fungi</taxon>
        <taxon>Dikarya</taxon>
        <taxon>Ascomycota</taxon>
        <taxon>Pezizomycotina</taxon>
        <taxon>Eurotiomycetes</taxon>
        <taxon>Chaetothyriomycetidae</taxon>
        <taxon>Chaetothyriales</taxon>
        <taxon>Trichomeriaceae</taxon>
        <taxon>Lithohypha</taxon>
    </lineage>
</organism>